<reference evidence="1" key="2">
    <citation type="journal article" date="2015" name="Data Brief">
        <title>Shoot transcriptome of the giant reed, Arundo donax.</title>
        <authorList>
            <person name="Barrero R.A."/>
            <person name="Guerrero F.D."/>
            <person name="Moolhuijzen P."/>
            <person name="Goolsby J.A."/>
            <person name="Tidwell J."/>
            <person name="Bellgard S.E."/>
            <person name="Bellgard M.I."/>
        </authorList>
    </citation>
    <scope>NUCLEOTIDE SEQUENCE</scope>
    <source>
        <tissue evidence="1">Shoot tissue taken approximately 20 cm above the soil surface</tissue>
    </source>
</reference>
<accession>A0A0A8ZC56</accession>
<dbReference type="AlphaFoldDB" id="A0A0A8ZC56"/>
<organism evidence="1">
    <name type="scientific">Arundo donax</name>
    <name type="common">Giant reed</name>
    <name type="synonym">Donax arundinaceus</name>
    <dbReference type="NCBI Taxonomy" id="35708"/>
    <lineage>
        <taxon>Eukaryota</taxon>
        <taxon>Viridiplantae</taxon>
        <taxon>Streptophyta</taxon>
        <taxon>Embryophyta</taxon>
        <taxon>Tracheophyta</taxon>
        <taxon>Spermatophyta</taxon>
        <taxon>Magnoliopsida</taxon>
        <taxon>Liliopsida</taxon>
        <taxon>Poales</taxon>
        <taxon>Poaceae</taxon>
        <taxon>PACMAD clade</taxon>
        <taxon>Arundinoideae</taxon>
        <taxon>Arundineae</taxon>
        <taxon>Arundo</taxon>
    </lineage>
</organism>
<proteinExistence type="predicted"/>
<dbReference type="EMBL" id="GBRH01263580">
    <property type="protein sequence ID" value="JAD34315.1"/>
    <property type="molecule type" value="Transcribed_RNA"/>
</dbReference>
<evidence type="ECO:0000313" key="1">
    <source>
        <dbReference type="EMBL" id="JAD34315.1"/>
    </source>
</evidence>
<name>A0A0A8ZC56_ARUDO</name>
<protein>
    <submittedName>
        <fullName evidence="1">Uncharacterized protein</fullName>
    </submittedName>
</protein>
<reference evidence="1" key="1">
    <citation type="submission" date="2014-09" db="EMBL/GenBank/DDBJ databases">
        <authorList>
            <person name="Magalhaes I.L.F."/>
            <person name="Oliveira U."/>
            <person name="Santos F.R."/>
            <person name="Vidigal T.H.D.A."/>
            <person name="Brescovit A.D."/>
            <person name="Santos A.J."/>
        </authorList>
    </citation>
    <scope>NUCLEOTIDE SEQUENCE</scope>
    <source>
        <tissue evidence="1">Shoot tissue taken approximately 20 cm above the soil surface</tissue>
    </source>
</reference>
<sequence length="51" mass="5909">MDQAELSIDYKVVFGFLDEVGTRWNGTSFGHISVFGCLNRTNQSKMELYRF</sequence>